<keyword evidence="2" id="KW-1185">Reference proteome</keyword>
<dbReference type="RefSeq" id="WP_119956461.1">
    <property type="nucleotide sequence ID" value="NZ_QYUR01000008.1"/>
</dbReference>
<accession>A0A418X854</accession>
<protein>
    <submittedName>
        <fullName evidence="1">Uncharacterized protein</fullName>
    </submittedName>
</protein>
<proteinExistence type="predicted"/>
<evidence type="ECO:0000313" key="1">
    <source>
        <dbReference type="EMBL" id="RJG08659.1"/>
    </source>
</evidence>
<dbReference type="Proteomes" id="UP000284021">
    <property type="component" value="Unassembled WGS sequence"/>
</dbReference>
<sequence>MPKPTDQGQGQGQFVLLAPEQGHDSRGKPFARLLAAFAHRQDALKALANRHRPGEEVLGRSAALRRFALLA</sequence>
<gene>
    <name evidence="1" type="ORF">D3879_22460</name>
</gene>
<evidence type="ECO:0000313" key="2">
    <source>
        <dbReference type="Proteomes" id="UP000284021"/>
    </source>
</evidence>
<name>A0A418X854_9PSED</name>
<dbReference type="EMBL" id="QYUR01000008">
    <property type="protein sequence ID" value="RJG08659.1"/>
    <property type="molecule type" value="Genomic_DNA"/>
</dbReference>
<reference evidence="1 2" key="1">
    <citation type="submission" date="2018-09" db="EMBL/GenBank/DDBJ databases">
        <authorList>
            <person name="Zhu H."/>
        </authorList>
    </citation>
    <scope>NUCLEOTIDE SEQUENCE [LARGE SCALE GENOMIC DNA]</scope>
    <source>
        <strain evidence="1 2">K1S02-6</strain>
    </source>
</reference>
<comment type="caution">
    <text evidence="1">The sequence shown here is derived from an EMBL/GenBank/DDBJ whole genome shotgun (WGS) entry which is preliminary data.</text>
</comment>
<dbReference type="AlphaFoldDB" id="A0A418X854"/>
<organism evidence="1 2">
    <name type="scientific">Pseudomonas cavernicola</name>
    <dbReference type="NCBI Taxonomy" id="2320866"/>
    <lineage>
        <taxon>Bacteria</taxon>
        <taxon>Pseudomonadati</taxon>
        <taxon>Pseudomonadota</taxon>
        <taxon>Gammaproteobacteria</taxon>
        <taxon>Pseudomonadales</taxon>
        <taxon>Pseudomonadaceae</taxon>
        <taxon>Pseudomonas</taxon>
    </lineage>
</organism>